<dbReference type="InterPro" id="IPR032466">
    <property type="entry name" value="Metal_Hydrolase"/>
</dbReference>
<protein>
    <recommendedName>
        <fullName evidence="2">Amidohydrolase-related domain-containing protein</fullName>
    </recommendedName>
</protein>
<dbReference type="KEGG" id="kak:Kalk_17930"/>
<evidence type="ECO:0000313" key="3">
    <source>
        <dbReference type="EMBL" id="AUM14185.1"/>
    </source>
</evidence>
<organism evidence="3 4">
    <name type="scientific">Ketobacter alkanivorans</name>
    <dbReference type="NCBI Taxonomy" id="1917421"/>
    <lineage>
        <taxon>Bacteria</taxon>
        <taxon>Pseudomonadati</taxon>
        <taxon>Pseudomonadota</taxon>
        <taxon>Gammaproteobacteria</taxon>
        <taxon>Pseudomonadales</taxon>
        <taxon>Ketobacteraceae</taxon>
        <taxon>Ketobacter</taxon>
    </lineage>
</organism>
<sequence length="352" mass="38368">MNRRELFKTTLAVGAVATLDSNLSGCSGAGANKIDVHHHALPDFYLRELQRRGVSNTGVAFPNWTPQKSLNVMDFNNITASVLSLSAPGTYFGDAAGALSLARQVNEYLAGLTVNNPARFGFYATLPMPLVDESVNEAVYALDVLQADGVCLLTNSDGVYLGDSTQDDILAVLNDRGATVFVHPNNHTTTDLLGLDVPVFAVEFVIDTTRAVSNMVWNGTFERFPNIKWILAHAGGTIPYVAWRLSLLDLKFPELRERSPQGSLSYLKKLYFDTALSPTENSLYPTINQFGVDNIVLGTDYPFAPAALVPVELAELNLSAAKLKALQGGGLAKIYENGYKLFPRLQRRHFGP</sequence>
<dbReference type="InterPro" id="IPR006680">
    <property type="entry name" value="Amidohydro-rel"/>
</dbReference>
<dbReference type="Pfam" id="PF04909">
    <property type="entry name" value="Amidohydro_2"/>
    <property type="match status" value="1"/>
</dbReference>
<gene>
    <name evidence="3" type="ORF">Kalk_17930</name>
</gene>
<dbReference type="AlphaFoldDB" id="A0A2K9LRV0"/>
<keyword evidence="4" id="KW-1185">Reference proteome</keyword>
<dbReference type="Gene3D" id="3.20.20.140">
    <property type="entry name" value="Metal-dependent hydrolases"/>
    <property type="match status" value="1"/>
</dbReference>
<dbReference type="OrthoDB" id="149172at2"/>
<dbReference type="InterPro" id="IPR032465">
    <property type="entry name" value="ACMSD"/>
</dbReference>
<dbReference type="SUPFAM" id="SSF51556">
    <property type="entry name" value="Metallo-dependent hydrolases"/>
    <property type="match status" value="1"/>
</dbReference>
<dbReference type="RefSeq" id="WP_101895559.1">
    <property type="nucleotide sequence ID" value="NZ_CP022684.1"/>
</dbReference>
<dbReference type="GO" id="GO:0016787">
    <property type="term" value="F:hydrolase activity"/>
    <property type="evidence" value="ECO:0007669"/>
    <property type="project" value="InterPro"/>
</dbReference>
<evidence type="ECO:0000259" key="2">
    <source>
        <dbReference type="Pfam" id="PF04909"/>
    </source>
</evidence>
<evidence type="ECO:0000256" key="1">
    <source>
        <dbReference type="ARBA" id="ARBA00023239"/>
    </source>
</evidence>
<feature type="domain" description="Amidohydrolase-related" evidence="2">
    <location>
        <begin position="34"/>
        <end position="320"/>
    </location>
</feature>
<dbReference type="EMBL" id="CP022684">
    <property type="protein sequence ID" value="AUM14185.1"/>
    <property type="molecule type" value="Genomic_DNA"/>
</dbReference>
<dbReference type="GO" id="GO:0005737">
    <property type="term" value="C:cytoplasm"/>
    <property type="evidence" value="ECO:0007669"/>
    <property type="project" value="TreeGrafter"/>
</dbReference>
<dbReference type="GO" id="GO:0019748">
    <property type="term" value="P:secondary metabolic process"/>
    <property type="evidence" value="ECO:0007669"/>
    <property type="project" value="TreeGrafter"/>
</dbReference>
<dbReference type="PANTHER" id="PTHR21240">
    <property type="entry name" value="2-AMINO-3-CARBOXYLMUCONATE-6-SEMIALDEHYDE DECARBOXYLASE"/>
    <property type="match status" value="1"/>
</dbReference>
<dbReference type="GO" id="GO:0016831">
    <property type="term" value="F:carboxy-lyase activity"/>
    <property type="evidence" value="ECO:0007669"/>
    <property type="project" value="InterPro"/>
</dbReference>
<dbReference type="Proteomes" id="UP000235116">
    <property type="component" value="Chromosome"/>
</dbReference>
<accession>A0A2K9LRV0</accession>
<dbReference type="PANTHER" id="PTHR21240:SF28">
    <property type="entry name" value="ISO-OROTATE DECARBOXYLASE (EUROFUNG)"/>
    <property type="match status" value="1"/>
</dbReference>
<keyword evidence="1" id="KW-0456">Lyase</keyword>
<name>A0A2K9LRV0_9GAMM</name>
<proteinExistence type="predicted"/>
<reference evidence="4" key="1">
    <citation type="submission" date="2017-08" db="EMBL/GenBank/DDBJ databases">
        <title>Direct submision.</title>
        <authorList>
            <person name="Kim S.-J."/>
            <person name="Rhee S.-K."/>
        </authorList>
    </citation>
    <scope>NUCLEOTIDE SEQUENCE [LARGE SCALE GENOMIC DNA]</scope>
    <source>
        <strain evidence="4">GI5</strain>
    </source>
</reference>
<evidence type="ECO:0000313" key="4">
    <source>
        <dbReference type="Proteomes" id="UP000235116"/>
    </source>
</evidence>